<name>A0A512J2E0_9HYPH</name>
<keyword evidence="5" id="KW-1185">Reference proteome</keyword>
<reference evidence="3" key="1">
    <citation type="journal article" date="2014" name="Int. J. Syst. Evol. Microbiol.">
        <title>Complete genome of a new Firmicutes species belonging to the dominant human colonic microbiota ('Ruminococcus bicirculans') reveals two chromosomes and a selective capacity to utilize plant glucans.</title>
        <authorList>
            <consortium name="NISC Comparative Sequencing Program"/>
            <person name="Wegmann U."/>
            <person name="Louis P."/>
            <person name="Goesmann A."/>
            <person name="Henrissat B."/>
            <person name="Duncan S.H."/>
            <person name="Flint H.J."/>
        </authorList>
    </citation>
    <scope>NUCLEOTIDE SEQUENCE</scope>
    <source>
        <strain evidence="3">NBRC 107715</strain>
    </source>
</reference>
<comment type="caution">
    <text evidence="2">The sequence shown here is derived from an EMBL/GenBank/DDBJ whole genome shotgun (WGS) entry which is preliminary data.</text>
</comment>
<protein>
    <submittedName>
        <fullName evidence="2">Uncharacterized protein</fullName>
    </submittedName>
</protein>
<dbReference type="EMBL" id="BSPK01000033">
    <property type="protein sequence ID" value="GLS64070.1"/>
    <property type="molecule type" value="Genomic_DNA"/>
</dbReference>
<dbReference type="AlphaFoldDB" id="A0A512J2E0"/>
<gene>
    <name evidence="3" type="ORF">GCM10007888_24510</name>
    <name evidence="2" type="ORF">MOX02_20770</name>
</gene>
<evidence type="ECO:0000313" key="3">
    <source>
        <dbReference type="EMBL" id="GLS64070.1"/>
    </source>
</evidence>
<organism evidence="2 4">
    <name type="scientific">Methylobacterium oxalidis</name>
    <dbReference type="NCBI Taxonomy" id="944322"/>
    <lineage>
        <taxon>Bacteria</taxon>
        <taxon>Pseudomonadati</taxon>
        <taxon>Pseudomonadota</taxon>
        <taxon>Alphaproteobacteria</taxon>
        <taxon>Hyphomicrobiales</taxon>
        <taxon>Methylobacteriaceae</taxon>
        <taxon>Methylobacterium</taxon>
    </lineage>
</organism>
<reference evidence="5" key="2">
    <citation type="journal article" date="2019" name="Int. J. Syst. Evol. Microbiol.">
        <title>The Global Catalogue of Microorganisms (GCM) 10K type strain sequencing project: providing services to taxonomists for standard genome sequencing and annotation.</title>
        <authorList>
            <consortium name="The Broad Institute Genomics Platform"/>
            <consortium name="The Broad Institute Genome Sequencing Center for Infectious Disease"/>
            <person name="Wu L."/>
            <person name="Ma J."/>
        </authorList>
    </citation>
    <scope>NUCLEOTIDE SEQUENCE [LARGE SCALE GENOMIC DNA]</scope>
    <source>
        <strain evidence="5">NBRC 107715</strain>
    </source>
</reference>
<evidence type="ECO:0000313" key="2">
    <source>
        <dbReference type="EMBL" id="GEP04039.1"/>
    </source>
</evidence>
<evidence type="ECO:0000256" key="1">
    <source>
        <dbReference type="SAM" id="MobiDB-lite"/>
    </source>
</evidence>
<dbReference type="EMBL" id="BJZU01000033">
    <property type="protein sequence ID" value="GEP04039.1"/>
    <property type="molecule type" value="Genomic_DNA"/>
</dbReference>
<proteinExistence type="predicted"/>
<reference evidence="2 4" key="3">
    <citation type="submission" date="2019-07" db="EMBL/GenBank/DDBJ databases">
        <title>Whole genome shotgun sequence of Methylobacterium oxalidis NBRC 107715.</title>
        <authorList>
            <person name="Hosoyama A."/>
            <person name="Uohara A."/>
            <person name="Ohji S."/>
            <person name="Ichikawa N."/>
        </authorList>
    </citation>
    <scope>NUCLEOTIDE SEQUENCE [LARGE SCALE GENOMIC DNA]</scope>
    <source>
        <strain evidence="2 4">NBRC 107715</strain>
    </source>
</reference>
<evidence type="ECO:0000313" key="4">
    <source>
        <dbReference type="Proteomes" id="UP000321960"/>
    </source>
</evidence>
<feature type="compositionally biased region" description="Basic and acidic residues" evidence="1">
    <location>
        <begin position="1"/>
        <end position="18"/>
    </location>
</feature>
<accession>A0A512J2E0</accession>
<feature type="region of interest" description="Disordered" evidence="1">
    <location>
        <begin position="1"/>
        <end position="50"/>
    </location>
</feature>
<dbReference type="Proteomes" id="UP000321960">
    <property type="component" value="Unassembled WGS sequence"/>
</dbReference>
<sequence length="63" mass="7156">MEAHMSPDHDEKREERPDSTGPNSRPRDDTIAQTGEGIPDDSGKLVQVDENEAKRIEEKIRKL</sequence>
<reference evidence="3" key="4">
    <citation type="submission" date="2023-01" db="EMBL/GenBank/DDBJ databases">
        <title>Draft genome sequence of Methylobacterium oxalidis strain NBRC 107715.</title>
        <authorList>
            <person name="Sun Q."/>
            <person name="Mori K."/>
        </authorList>
    </citation>
    <scope>NUCLEOTIDE SEQUENCE</scope>
    <source>
        <strain evidence="3">NBRC 107715</strain>
    </source>
</reference>
<dbReference type="Proteomes" id="UP001156856">
    <property type="component" value="Unassembled WGS sequence"/>
</dbReference>
<evidence type="ECO:0000313" key="5">
    <source>
        <dbReference type="Proteomes" id="UP001156856"/>
    </source>
</evidence>